<feature type="compositionally biased region" description="Polar residues" evidence="1">
    <location>
        <begin position="82"/>
        <end position="118"/>
    </location>
</feature>
<gene>
    <name evidence="3" type="ORF">INT45_003483</name>
</gene>
<dbReference type="Pfam" id="PF14616">
    <property type="entry name" value="Rua1_C"/>
    <property type="match status" value="1"/>
</dbReference>
<feature type="compositionally biased region" description="Low complexity" evidence="1">
    <location>
        <begin position="45"/>
        <end position="74"/>
    </location>
</feature>
<feature type="domain" description="Transcription regulator Rua1 C-terminal" evidence="2">
    <location>
        <begin position="521"/>
        <end position="620"/>
    </location>
</feature>
<sequence>MDIHNYITPNSKEAQSLHYANTSSDDQQFRSTSSNNNDNFESITRRTATATTSTPVPPSTTITTTTTSTLSSIPENEPAHVISTTVPSFTTQDMNSHNKNNNSTSQESNGNITRSNNEALDPTLLLRRFDKRKSSPAVLGLLPGIDQDQLAMHLSQQRNSIEAAMLLANLNKITTTATPPQVSCKTEQKGTQWQDDMSLNTQQKPSWDDDLGTSIETETMRRHSYDVNMSWNTMPESFLGRSDLIPNLASSASSTENDEIVDTNGIPSNSGKLSWTQDGIVHNNTSSSTTGEYAQMFEFMQHPTSPRPSSPPTSLPPQSISSSFSKHSPFYYQQLPPPYPPPPSSYPAYQQQQQQQLHDQQHHSHLQQPKHEPVSHSHQQQQQHPLSHPHPQPMDPYYRPTYDQRLMHPSTSHPPPPPMHPYYYHSQQQHPMMSHPHQQQQQQQIPVPPSVGVTAPIAAAPGPSSSAPRATKRKKAKVDEDEGDVVEPGDPDFPDMSERDVEAARNDPEARPRRQKMRFDDDQYTPRWVRYNGQAKEGLCDTCSPGKWLQLKNSAFWYHKQFFHGISSVSGRPFIQPVETRWVDQDLVEGLCHQCGQWVAVSNVKRKNSVLWYRHAHKCHVYHKPKSGTPKKR</sequence>
<feature type="compositionally biased region" description="Low complexity" evidence="1">
    <location>
        <begin position="316"/>
        <end position="334"/>
    </location>
</feature>
<feature type="compositionally biased region" description="Basic and acidic residues" evidence="1">
    <location>
        <begin position="496"/>
        <end position="516"/>
    </location>
</feature>
<feature type="compositionally biased region" description="Polar residues" evidence="1">
    <location>
        <begin position="265"/>
        <end position="288"/>
    </location>
</feature>
<dbReference type="InterPro" id="IPR028012">
    <property type="entry name" value="Rua1_C"/>
</dbReference>
<organism evidence="3 4">
    <name type="scientific">Circinella minor</name>
    <dbReference type="NCBI Taxonomy" id="1195481"/>
    <lineage>
        <taxon>Eukaryota</taxon>
        <taxon>Fungi</taxon>
        <taxon>Fungi incertae sedis</taxon>
        <taxon>Mucoromycota</taxon>
        <taxon>Mucoromycotina</taxon>
        <taxon>Mucoromycetes</taxon>
        <taxon>Mucorales</taxon>
        <taxon>Lichtheimiaceae</taxon>
        <taxon>Circinella</taxon>
    </lineage>
</organism>
<feature type="region of interest" description="Disordered" evidence="1">
    <location>
        <begin position="250"/>
        <end position="288"/>
    </location>
</feature>
<proteinExistence type="predicted"/>
<feature type="compositionally biased region" description="Polar residues" evidence="1">
    <location>
        <begin position="22"/>
        <end position="41"/>
    </location>
</feature>
<dbReference type="PANTHER" id="PTHR28125">
    <property type="entry name" value="MEIOTIC EXPRESSION UP-REGULATED PROTEIN 26"/>
    <property type="match status" value="1"/>
</dbReference>
<protein>
    <recommendedName>
        <fullName evidence="2">Transcription regulator Rua1 C-terminal domain-containing protein</fullName>
    </recommendedName>
</protein>
<feature type="compositionally biased region" description="Low complexity" evidence="1">
    <location>
        <begin position="376"/>
        <end position="386"/>
    </location>
</feature>
<feature type="compositionally biased region" description="Low complexity" evidence="1">
    <location>
        <begin position="421"/>
        <end position="444"/>
    </location>
</feature>
<accession>A0A8H7S6P5</accession>
<evidence type="ECO:0000313" key="4">
    <source>
        <dbReference type="Proteomes" id="UP000646827"/>
    </source>
</evidence>
<feature type="compositionally biased region" description="Low complexity" evidence="1">
    <location>
        <begin position="455"/>
        <end position="469"/>
    </location>
</feature>
<dbReference type="PANTHER" id="PTHR28125:SF3">
    <property type="entry name" value="TRANSCRIPTION REGULATOR RUA1 C-TERMINAL DOMAIN-CONTAINING PROTEIN"/>
    <property type="match status" value="1"/>
</dbReference>
<name>A0A8H7S6P5_9FUNG</name>
<dbReference type="EMBL" id="JAEPRB010000055">
    <property type="protein sequence ID" value="KAG2223759.1"/>
    <property type="molecule type" value="Genomic_DNA"/>
</dbReference>
<feature type="compositionally biased region" description="Low complexity" evidence="1">
    <location>
        <begin position="346"/>
        <end position="358"/>
    </location>
</feature>
<feature type="region of interest" description="Disordered" evidence="1">
    <location>
        <begin position="301"/>
        <end position="516"/>
    </location>
</feature>
<dbReference type="Proteomes" id="UP000646827">
    <property type="component" value="Unassembled WGS sequence"/>
</dbReference>
<dbReference type="OrthoDB" id="5595379at2759"/>
<feature type="region of interest" description="Disordered" evidence="1">
    <location>
        <begin position="22"/>
        <end position="118"/>
    </location>
</feature>
<evidence type="ECO:0000259" key="2">
    <source>
        <dbReference type="Pfam" id="PF14616"/>
    </source>
</evidence>
<reference evidence="3 4" key="1">
    <citation type="submission" date="2020-12" db="EMBL/GenBank/DDBJ databases">
        <title>Metabolic potential, ecology and presence of endohyphal bacteria is reflected in genomic diversity of Mucoromycotina.</title>
        <authorList>
            <person name="Muszewska A."/>
            <person name="Okrasinska A."/>
            <person name="Steczkiewicz K."/>
            <person name="Drgas O."/>
            <person name="Orlowska M."/>
            <person name="Perlinska-Lenart U."/>
            <person name="Aleksandrzak-Piekarczyk T."/>
            <person name="Szatraj K."/>
            <person name="Zielenkiewicz U."/>
            <person name="Pilsyk S."/>
            <person name="Malc E."/>
            <person name="Mieczkowski P."/>
            <person name="Kruszewska J.S."/>
            <person name="Biernat P."/>
            <person name="Pawlowska J."/>
        </authorList>
    </citation>
    <scope>NUCLEOTIDE SEQUENCE [LARGE SCALE GENOMIC DNA]</scope>
    <source>
        <strain evidence="3 4">CBS 142.35</strain>
    </source>
</reference>
<feature type="compositionally biased region" description="Pro residues" evidence="1">
    <location>
        <begin position="305"/>
        <end position="315"/>
    </location>
</feature>
<feature type="compositionally biased region" description="Acidic residues" evidence="1">
    <location>
        <begin position="479"/>
        <end position="495"/>
    </location>
</feature>
<feature type="compositionally biased region" description="Pro residues" evidence="1">
    <location>
        <begin position="335"/>
        <end position="345"/>
    </location>
</feature>
<keyword evidence="4" id="KW-1185">Reference proteome</keyword>
<comment type="caution">
    <text evidence="3">The sequence shown here is derived from an EMBL/GenBank/DDBJ whole genome shotgun (WGS) entry which is preliminary data.</text>
</comment>
<dbReference type="AlphaFoldDB" id="A0A8H7S6P5"/>
<evidence type="ECO:0000256" key="1">
    <source>
        <dbReference type="SAM" id="MobiDB-lite"/>
    </source>
</evidence>
<evidence type="ECO:0000313" key="3">
    <source>
        <dbReference type="EMBL" id="KAG2223759.1"/>
    </source>
</evidence>